<name>A0AA37WYP1_9GAMM</name>
<dbReference type="GO" id="GO:0003700">
    <property type="term" value="F:DNA-binding transcription factor activity"/>
    <property type="evidence" value="ECO:0007669"/>
    <property type="project" value="TreeGrafter"/>
</dbReference>
<evidence type="ECO:0000313" key="5">
    <source>
        <dbReference type="EMBL" id="GLS84050.1"/>
    </source>
</evidence>
<sequence>MKVTINDVAKLAGVSIKTVSRVINQEVGVRQATLDKVMAAVQELNYQPNLAARNLASSTAFAIGFIYDNPNAYYVIDMQMGLLSVCQKQGYELVIRPCSSSEDDIVAQTLSWIQKSRLAGVVLTPPLSEREDMISALDNKGIHYVRILSGSGRQANCVFVDDKSAAETITNHLIEQGHQRIGFISGGKLHKSTLEREQGYKDALKQHQLPIDETLVFDGEYNFDSGVRGANELLKQANPPTAIFACNDEIAAGALFAARLQQVDIPNQLAIAGFEDSPFSRQTWPKLTTAHQPNQRIAQHAAELLLASRKAKTAPTPLSFTPELVIRSSSNETST</sequence>
<keyword evidence="2" id="KW-0238">DNA-binding</keyword>
<dbReference type="PANTHER" id="PTHR30146:SF153">
    <property type="entry name" value="LACTOSE OPERON REPRESSOR"/>
    <property type="match status" value="1"/>
</dbReference>
<dbReference type="Gene3D" id="3.40.50.2300">
    <property type="match status" value="2"/>
</dbReference>
<accession>A0AA37WYP1</accession>
<dbReference type="AlphaFoldDB" id="A0AA37WYP1"/>
<dbReference type="Pfam" id="PF00356">
    <property type="entry name" value="LacI"/>
    <property type="match status" value="1"/>
</dbReference>
<protein>
    <submittedName>
        <fullName evidence="5">LacI family transcriptional regulator</fullName>
    </submittedName>
</protein>
<feature type="domain" description="HTH lacI-type" evidence="4">
    <location>
        <begin position="3"/>
        <end position="57"/>
    </location>
</feature>
<keyword evidence="3" id="KW-0804">Transcription</keyword>
<dbReference type="InterPro" id="IPR046335">
    <property type="entry name" value="LacI/GalR-like_sensor"/>
</dbReference>
<proteinExistence type="predicted"/>
<dbReference type="InterPro" id="IPR010982">
    <property type="entry name" value="Lambda_DNA-bd_dom_sf"/>
</dbReference>
<gene>
    <name evidence="5" type="primary">nagR</name>
    <name evidence="5" type="ORF">GCM10007894_20270</name>
</gene>
<dbReference type="PANTHER" id="PTHR30146">
    <property type="entry name" value="LACI-RELATED TRANSCRIPTIONAL REPRESSOR"/>
    <property type="match status" value="1"/>
</dbReference>
<dbReference type="PROSITE" id="PS50932">
    <property type="entry name" value="HTH_LACI_2"/>
    <property type="match status" value="1"/>
</dbReference>
<dbReference type="EMBL" id="BSPO01000003">
    <property type="protein sequence ID" value="GLS84050.1"/>
    <property type="molecule type" value="Genomic_DNA"/>
</dbReference>
<dbReference type="RefSeq" id="WP_095498463.1">
    <property type="nucleotide sequence ID" value="NZ_BSPO01000003.1"/>
</dbReference>
<dbReference type="SMART" id="SM00354">
    <property type="entry name" value="HTH_LACI"/>
    <property type="match status" value="1"/>
</dbReference>
<dbReference type="CDD" id="cd01392">
    <property type="entry name" value="HTH_LacI"/>
    <property type="match status" value="1"/>
</dbReference>
<dbReference type="PRINTS" id="PR00036">
    <property type="entry name" value="HTHLACI"/>
</dbReference>
<dbReference type="GO" id="GO:0000976">
    <property type="term" value="F:transcription cis-regulatory region binding"/>
    <property type="evidence" value="ECO:0007669"/>
    <property type="project" value="TreeGrafter"/>
</dbReference>
<reference evidence="5 6" key="1">
    <citation type="journal article" date="2014" name="Int. J. Syst. Evol. Microbiol.">
        <title>Complete genome sequence of Corynebacterium casei LMG S-19264T (=DSM 44701T), isolated from a smear-ripened cheese.</title>
        <authorList>
            <consortium name="US DOE Joint Genome Institute (JGI-PGF)"/>
            <person name="Walter F."/>
            <person name="Albersmeier A."/>
            <person name="Kalinowski J."/>
            <person name="Ruckert C."/>
        </authorList>
    </citation>
    <scope>NUCLEOTIDE SEQUENCE [LARGE SCALE GENOMIC DNA]</scope>
    <source>
        <strain evidence="5 6">NBRC 112785</strain>
    </source>
</reference>
<evidence type="ECO:0000256" key="2">
    <source>
        <dbReference type="ARBA" id="ARBA00023125"/>
    </source>
</evidence>
<dbReference type="Proteomes" id="UP001157439">
    <property type="component" value="Unassembled WGS sequence"/>
</dbReference>
<dbReference type="InterPro" id="IPR028082">
    <property type="entry name" value="Peripla_BP_I"/>
</dbReference>
<dbReference type="Pfam" id="PF13377">
    <property type="entry name" value="Peripla_BP_3"/>
    <property type="match status" value="1"/>
</dbReference>
<dbReference type="Gene3D" id="1.10.260.40">
    <property type="entry name" value="lambda repressor-like DNA-binding domains"/>
    <property type="match status" value="1"/>
</dbReference>
<dbReference type="InterPro" id="IPR000843">
    <property type="entry name" value="HTH_LacI"/>
</dbReference>
<keyword evidence="1" id="KW-0805">Transcription regulation</keyword>
<dbReference type="SUPFAM" id="SSF47413">
    <property type="entry name" value="lambda repressor-like DNA-binding domains"/>
    <property type="match status" value="1"/>
</dbReference>
<evidence type="ECO:0000256" key="3">
    <source>
        <dbReference type="ARBA" id="ARBA00023163"/>
    </source>
</evidence>
<organism evidence="5 6">
    <name type="scientific">Paraferrimonas haliotis</name>
    <dbReference type="NCBI Taxonomy" id="2013866"/>
    <lineage>
        <taxon>Bacteria</taxon>
        <taxon>Pseudomonadati</taxon>
        <taxon>Pseudomonadota</taxon>
        <taxon>Gammaproteobacteria</taxon>
        <taxon>Alteromonadales</taxon>
        <taxon>Ferrimonadaceae</taxon>
        <taxon>Paraferrimonas</taxon>
    </lineage>
</organism>
<comment type="caution">
    <text evidence="5">The sequence shown here is derived from an EMBL/GenBank/DDBJ whole genome shotgun (WGS) entry which is preliminary data.</text>
</comment>
<keyword evidence="6" id="KW-1185">Reference proteome</keyword>
<evidence type="ECO:0000256" key="1">
    <source>
        <dbReference type="ARBA" id="ARBA00023015"/>
    </source>
</evidence>
<evidence type="ECO:0000259" key="4">
    <source>
        <dbReference type="PROSITE" id="PS50932"/>
    </source>
</evidence>
<dbReference type="PROSITE" id="PS00356">
    <property type="entry name" value="HTH_LACI_1"/>
    <property type="match status" value="1"/>
</dbReference>
<dbReference type="SUPFAM" id="SSF53822">
    <property type="entry name" value="Periplasmic binding protein-like I"/>
    <property type="match status" value="1"/>
</dbReference>
<dbReference type="CDD" id="cd01545">
    <property type="entry name" value="PBP1_SalR"/>
    <property type="match status" value="1"/>
</dbReference>
<evidence type="ECO:0000313" key="6">
    <source>
        <dbReference type="Proteomes" id="UP001157439"/>
    </source>
</evidence>